<evidence type="ECO:0000313" key="1">
    <source>
        <dbReference type="EMBL" id="KAJ1186889.1"/>
    </source>
</evidence>
<dbReference type="EMBL" id="JANPWB010000005">
    <property type="protein sequence ID" value="KAJ1186889.1"/>
    <property type="molecule type" value="Genomic_DNA"/>
</dbReference>
<protein>
    <submittedName>
        <fullName evidence="1">Uncharacterized protein</fullName>
    </submittedName>
</protein>
<reference evidence="1" key="1">
    <citation type="journal article" date="2022" name="bioRxiv">
        <title>Sequencing and chromosome-scale assembly of the giantPleurodeles waltlgenome.</title>
        <authorList>
            <person name="Brown T."/>
            <person name="Elewa A."/>
            <person name="Iarovenko S."/>
            <person name="Subramanian E."/>
            <person name="Araus A.J."/>
            <person name="Petzold A."/>
            <person name="Susuki M."/>
            <person name="Suzuki K.-i.T."/>
            <person name="Hayashi T."/>
            <person name="Toyoda A."/>
            <person name="Oliveira C."/>
            <person name="Osipova E."/>
            <person name="Leigh N.D."/>
            <person name="Simon A."/>
            <person name="Yun M.H."/>
        </authorList>
    </citation>
    <scope>NUCLEOTIDE SEQUENCE</scope>
    <source>
        <strain evidence="1">20211129_DDA</strain>
        <tissue evidence="1">Liver</tissue>
    </source>
</reference>
<gene>
    <name evidence="1" type="ORF">NDU88_003669</name>
</gene>
<comment type="caution">
    <text evidence="1">The sequence shown here is derived from an EMBL/GenBank/DDBJ whole genome shotgun (WGS) entry which is preliminary data.</text>
</comment>
<dbReference type="AlphaFoldDB" id="A0AAV7UCQ9"/>
<accession>A0AAV7UCQ9</accession>
<keyword evidence="2" id="KW-1185">Reference proteome</keyword>
<organism evidence="1 2">
    <name type="scientific">Pleurodeles waltl</name>
    <name type="common">Iberian ribbed newt</name>
    <dbReference type="NCBI Taxonomy" id="8319"/>
    <lineage>
        <taxon>Eukaryota</taxon>
        <taxon>Metazoa</taxon>
        <taxon>Chordata</taxon>
        <taxon>Craniata</taxon>
        <taxon>Vertebrata</taxon>
        <taxon>Euteleostomi</taxon>
        <taxon>Amphibia</taxon>
        <taxon>Batrachia</taxon>
        <taxon>Caudata</taxon>
        <taxon>Salamandroidea</taxon>
        <taxon>Salamandridae</taxon>
        <taxon>Pleurodelinae</taxon>
        <taxon>Pleurodeles</taxon>
    </lineage>
</organism>
<proteinExistence type="predicted"/>
<name>A0AAV7UCQ9_PLEWA</name>
<dbReference type="Proteomes" id="UP001066276">
    <property type="component" value="Chromosome 3_1"/>
</dbReference>
<sequence>MGKQEPLLFFQAFGSNEEKEEDMAWRDNRKCFCEWWNTMKKEQSSSRNDDQLPVKISVRSRKENANAYNMTGKQTNCLKLQESKTLMEGFQHPRRATGRTRHLAVLQEGHGSLGATESLGIMAFAFGVHEESITEMLKDFQDISNGIGYLKTKEIKQHIDKPVQPVALEHCRIAFHQRLQVEKELNKLKATGIIEKVAGPTLLVWPIVVAHLC</sequence>
<evidence type="ECO:0000313" key="2">
    <source>
        <dbReference type="Proteomes" id="UP001066276"/>
    </source>
</evidence>